<name>A0A8H6RZX7_MYCCL</name>
<dbReference type="SMART" id="SM00268">
    <property type="entry name" value="ACTIN"/>
    <property type="match status" value="1"/>
</dbReference>
<comment type="subcellular location">
    <subcellularLocation>
        <location evidence="1">Cytoplasm</location>
        <location evidence="1">Cytoskeleton</location>
    </subcellularLocation>
</comment>
<dbReference type="GO" id="GO:0005524">
    <property type="term" value="F:ATP binding"/>
    <property type="evidence" value="ECO:0007669"/>
    <property type="project" value="UniProtKB-KW"/>
</dbReference>
<dbReference type="FunFam" id="3.30.420.40:FF:000058">
    <property type="entry name" value="Putative actin-related protein 5"/>
    <property type="match status" value="1"/>
</dbReference>
<dbReference type="PANTHER" id="PTHR11937">
    <property type="entry name" value="ACTIN"/>
    <property type="match status" value="1"/>
</dbReference>
<dbReference type="InterPro" id="IPR004000">
    <property type="entry name" value="Actin"/>
</dbReference>
<dbReference type="Pfam" id="PF00022">
    <property type="entry name" value="Actin"/>
    <property type="match status" value="1"/>
</dbReference>
<dbReference type="PRINTS" id="PR00190">
    <property type="entry name" value="ACTIN"/>
</dbReference>
<sequence>MNEDPAAIVIDNGSGMSRAGFAGRSSDGLCVKNARMQGIPTSGAMAPVKFGSHFLTVCSDMAQARRSTLALRYPVKHGLITDWDDMEKIWHHTFFDELSVNPEEHPIFLTDAPLNPKANREKTASIIFETFNAPHFFAAMQAPLALYSGRTTGVVVDVGDTVSYAVPVYEGFPVQHAIQKLELGGCDVAAQLTQTFVQRGHSSWVQTPAGQELVRDIKHRLGFVALDLERQLVTPLPPAERYELPDGRALEIGSERFRAPEVLFQPSILGLDTAAIQTATFNSIMKCDPELHSALYRGIVLCGGSSMFPGFADRMEKEITALAPNSLRVRVFAPPERKFSAWIGGSILACLDTFQERWISRAEYAEIGPRIVNQKCF</sequence>
<dbReference type="OrthoDB" id="5132116at2759"/>
<dbReference type="Gene3D" id="3.30.420.40">
    <property type="match status" value="2"/>
</dbReference>
<evidence type="ECO:0000256" key="3">
    <source>
        <dbReference type="ARBA" id="ARBA00022741"/>
    </source>
</evidence>
<comment type="caution">
    <text evidence="7">The sequence shown here is derived from an EMBL/GenBank/DDBJ whole genome shotgun (WGS) entry which is preliminary data.</text>
</comment>
<dbReference type="InterPro" id="IPR043129">
    <property type="entry name" value="ATPase_NBD"/>
</dbReference>
<keyword evidence="8" id="KW-1185">Reference proteome</keyword>
<dbReference type="Gene3D" id="3.90.640.10">
    <property type="entry name" value="Actin, Chain A, domain 4"/>
    <property type="match status" value="1"/>
</dbReference>
<keyword evidence="4" id="KW-0067">ATP-binding</keyword>
<evidence type="ECO:0000256" key="2">
    <source>
        <dbReference type="ARBA" id="ARBA00022490"/>
    </source>
</evidence>
<comment type="similarity">
    <text evidence="6">Belongs to the actin family.</text>
</comment>
<reference evidence="7" key="1">
    <citation type="submission" date="2020-05" db="EMBL/GenBank/DDBJ databases">
        <title>Mycena genomes resolve the evolution of fungal bioluminescence.</title>
        <authorList>
            <person name="Tsai I.J."/>
        </authorList>
    </citation>
    <scope>NUCLEOTIDE SEQUENCE</scope>
    <source>
        <strain evidence="7">110903Hualien_Pintung</strain>
    </source>
</reference>
<dbReference type="AlphaFoldDB" id="A0A8H6RZX7"/>
<keyword evidence="5" id="KW-0206">Cytoskeleton</keyword>
<keyword evidence="3" id="KW-0547">Nucleotide-binding</keyword>
<proteinExistence type="inferred from homology"/>
<dbReference type="SUPFAM" id="SSF53067">
    <property type="entry name" value="Actin-like ATPase domain"/>
    <property type="match status" value="2"/>
</dbReference>
<evidence type="ECO:0000313" key="7">
    <source>
        <dbReference type="EMBL" id="KAF7289680.1"/>
    </source>
</evidence>
<evidence type="ECO:0000256" key="1">
    <source>
        <dbReference type="ARBA" id="ARBA00004245"/>
    </source>
</evidence>
<keyword evidence="2" id="KW-0963">Cytoplasm</keyword>
<dbReference type="Proteomes" id="UP000613580">
    <property type="component" value="Unassembled WGS sequence"/>
</dbReference>
<evidence type="ECO:0000256" key="6">
    <source>
        <dbReference type="RuleBase" id="RU000487"/>
    </source>
</evidence>
<organism evidence="7 8">
    <name type="scientific">Mycena chlorophos</name>
    <name type="common">Agaric fungus</name>
    <name type="synonym">Agaricus chlorophos</name>
    <dbReference type="NCBI Taxonomy" id="658473"/>
    <lineage>
        <taxon>Eukaryota</taxon>
        <taxon>Fungi</taxon>
        <taxon>Dikarya</taxon>
        <taxon>Basidiomycota</taxon>
        <taxon>Agaricomycotina</taxon>
        <taxon>Agaricomycetes</taxon>
        <taxon>Agaricomycetidae</taxon>
        <taxon>Agaricales</taxon>
        <taxon>Marasmiineae</taxon>
        <taxon>Mycenaceae</taxon>
        <taxon>Mycena</taxon>
    </lineage>
</organism>
<evidence type="ECO:0000313" key="8">
    <source>
        <dbReference type="Proteomes" id="UP000613580"/>
    </source>
</evidence>
<evidence type="ECO:0000256" key="4">
    <source>
        <dbReference type="ARBA" id="ARBA00022840"/>
    </source>
</evidence>
<evidence type="ECO:0000256" key="5">
    <source>
        <dbReference type="ARBA" id="ARBA00023212"/>
    </source>
</evidence>
<gene>
    <name evidence="7" type="ORF">HMN09_01330800</name>
</gene>
<accession>A0A8H6RZX7</accession>
<dbReference type="EMBL" id="JACAZE010000028">
    <property type="protein sequence ID" value="KAF7289680.1"/>
    <property type="molecule type" value="Genomic_DNA"/>
</dbReference>
<dbReference type="GO" id="GO:0005856">
    <property type="term" value="C:cytoskeleton"/>
    <property type="evidence" value="ECO:0007669"/>
    <property type="project" value="UniProtKB-SubCell"/>
</dbReference>
<dbReference type="FunFam" id="3.30.420.40:FF:000148">
    <property type="entry name" value="Actin, alpha skeletal muscle"/>
    <property type="match status" value="1"/>
</dbReference>
<protein>
    <submittedName>
        <fullName evidence="7">Actin, cytoplasmic 1</fullName>
    </submittedName>
</protein>